<dbReference type="InterPro" id="IPR003661">
    <property type="entry name" value="HisK_dim/P_dom"/>
</dbReference>
<dbReference type="PROSITE" id="PS50109">
    <property type="entry name" value="HIS_KIN"/>
    <property type="match status" value="1"/>
</dbReference>
<dbReference type="PANTHER" id="PTHR43065:SF10">
    <property type="entry name" value="PEROXIDE STRESS-ACTIVATED HISTIDINE KINASE MAK3"/>
    <property type="match status" value="1"/>
</dbReference>
<protein>
    <recommendedName>
        <fullName evidence="2">histidine kinase</fullName>
        <ecNumber evidence="2">2.7.13.3</ecNumber>
    </recommendedName>
</protein>
<dbReference type="InterPro" id="IPR003594">
    <property type="entry name" value="HATPase_dom"/>
</dbReference>
<evidence type="ECO:0000256" key="2">
    <source>
        <dbReference type="ARBA" id="ARBA00012438"/>
    </source>
</evidence>
<dbReference type="CDD" id="cd00082">
    <property type="entry name" value="HisKA"/>
    <property type="match status" value="1"/>
</dbReference>
<dbReference type="InterPro" id="IPR004358">
    <property type="entry name" value="Sig_transdc_His_kin-like_C"/>
</dbReference>
<comment type="caution">
    <text evidence="11">The sequence shown here is derived from an EMBL/GenBank/DDBJ whole genome shotgun (WGS) entry which is preliminary data.</text>
</comment>
<dbReference type="Pfam" id="PF00512">
    <property type="entry name" value="HisKA"/>
    <property type="match status" value="1"/>
</dbReference>
<sequence>MSLLSKPSDKRIKIMFVSLLSLIVLSMVLLVNSYFSIEKRINKSAEDYLGKTNDYAISILEQNIEKYYVLLQEQSSELIASLDSNDVDKKELASLSAITKDEVEGLFLLDETFNHKVSVRFNDQAEFSVNQLDEEYLDKDKSLNKFLENKEIRNGKEYFLNGLYYINLYIYDKKSQKSIVAPINLQRLYKNQIKNGSQVYQGYTMIKNSDFVVIMHPSTNQINLNITKDRKKNYPSFDFHGLEKVEKIQQNQEEGTIYYDSYWWDQEQPTEAAKMSVFKWVNIGESRWVVATNSDVKERKGLTAENLLLLLVIFIIIVIVFILFIFILRQYQHQYKVYIKYKESEKRREEERIRHDLDLKIQQESKLETIGIVSTTIVHDLNNILTPLLGMTKLMMEENNEDEALFSDLESIYLSAKKGQELSGNILRFAKLDNKEKRDSDIVEAVSEGVKTIRPLIPKNIELDLQIIDTNYPSISMEPQDIQNILFNLITNAYQAIGKGQGKIIVSVSKEKADDSKKNPFHFKNKEIIVIKVMDNGPGIPKEIQDKVLVTPFYTTKDETGGTGLGLFVVTSLAKKYGWEVKLFSDENGTTFSIRIPI</sequence>
<feature type="transmembrane region" description="Helical" evidence="9">
    <location>
        <begin position="12"/>
        <end position="35"/>
    </location>
</feature>
<dbReference type="Gene3D" id="1.10.287.130">
    <property type="match status" value="1"/>
</dbReference>
<keyword evidence="5" id="KW-0547">Nucleotide-binding</keyword>
<dbReference type="InterPro" id="IPR036097">
    <property type="entry name" value="HisK_dim/P_sf"/>
</dbReference>
<comment type="catalytic activity">
    <reaction evidence="1">
        <text>ATP + protein L-histidine = ADP + protein N-phospho-L-histidine.</text>
        <dbReference type="EC" id="2.7.13.3"/>
    </reaction>
</comment>
<dbReference type="GO" id="GO:0000155">
    <property type="term" value="F:phosphorelay sensor kinase activity"/>
    <property type="evidence" value="ECO:0007669"/>
    <property type="project" value="InterPro"/>
</dbReference>
<keyword evidence="9" id="KW-1133">Transmembrane helix</keyword>
<gene>
    <name evidence="11" type="ORF">CBF28_03035</name>
</gene>
<dbReference type="PANTHER" id="PTHR43065">
    <property type="entry name" value="SENSOR HISTIDINE KINASE"/>
    <property type="match status" value="1"/>
</dbReference>
<keyword evidence="6" id="KW-0418">Kinase</keyword>
<dbReference type="Gene3D" id="3.30.565.10">
    <property type="entry name" value="Histidine kinase-like ATPase, C-terminal domain"/>
    <property type="match status" value="1"/>
</dbReference>
<evidence type="ECO:0000256" key="9">
    <source>
        <dbReference type="SAM" id="Phobius"/>
    </source>
</evidence>
<keyword evidence="9" id="KW-0472">Membrane</keyword>
<organism evidence="11 12">
    <name type="scientific">Vagococcus carniphilus</name>
    <dbReference type="NCBI Taxonomy" id="218144"/>
    <lineage>
        <taxon>Bacteria</taxon>
        <taxon>Bacillati</taxon>
        <taxon>Bacillota</taxon>
        <taxon>Bacilli</taxon>
        <taxon>Lactobacillales</taxon>
        <taxon>Enterococcaceae</taxon>
        <taxon>Vagococcus</taxon>
    </lineage>
</organism>
<dbReference type="SUPFAM" id="SSF55874">
    <property type="entry name" value="ATPase domain of HSP90 chaperone/DNA topoisomerase II/histidine kinase"/>
    <property type="match status" value="1"/>
</dbReference>
<dbReference type="InterPro" id="IPR036890">
    <property type="entry name" value="HATPase_C_sf"/>
</dbReference>
<evidence type="ECO:0000313" key="11">
    <source>
        <dbReference type="EMBL" id="RSU16516.1"/>
    </source>
</evidence>
<evidence type="ECO:0000256" key="5">
    <source>
        <dbReference type="ARBA" id="ARBA00022741"/>
    </source>
</evidence>
<dbReference type="AlphaFoldDB" id="A0A430B855"/>
<evidence type="ECO:0000256" key="3">
    <source>
        <dbReference type="ARBA" id="ARBA00022553"/>
    </source>
</evidence>
<dbReference type="OrthoDB" id="9815750at2"/>
<keyword evidence="8" id="KW-0902">Two-component regulatory system</keyword>
<dbReference type="CDD" id="cd00075">
    <property type="entry name" value="HATPase"/>
    <property type="match status" value="1"/>
</dbReference>
<dbReference type="SUPFAM" id="SSF47384">
    <property type="entry name" value="Homodimeric domain of signal transducing histidine kinase"/>
    <property type="match status" value="1"/>
</dbReference>
<feature type="domain" description="Histidine kinase" evidence="10">
    <location>
        <begin position="376"/>
        <end position="598"/>
    </location>
</feature>
<keyword evidence="12" id="KW-1185">Reference proteome</keyword>
<dbReference type="GO" id="GO:0005524">
    <property type="term" value="F:ATP binding"/>
    <property type="evidence" value="ECO:0007669"/>
    <property type="project" value="UniProtKB-KW"/>
</dbReference>
<name>A0A430B855_9ENTE</name>
<dbReference type="InterPro" id="IPR005467">
    <property type="entry name" value="His_kinase_dom"/>
</dbReference>
<keyword evidence="7" id="KW-0067">ATP-binding</keyword>
<proteinExistence type="predicted"/>
<dbReference type="Proteomes" id="UP000288028">
    <property type="component" value="Unassembled WGS sequence"/>
</dbReference>
<evidence type="ECO:0000256" key="8">
    <source>
        <dbReference type="ARBA" id="ARBA00023012"/>
    </source>
</evidence>
<dbReference type="SMART" id="SM00387">
    <property type="entry name" value="HATPase_c"/>
    <property type="match status" value="1"/>
</dbReference>
<evidence type="ECO:0000256" key="4">
    <source>
        <dbReference type="ARBA" id="ARBA00022679"/>
    </source>
</evidence>
<dbReference type="Pfam" id="PF02518">
    <property type="entry name" value="HATPase_c"/>
    <property type="match status" value="1"/>
</dbReference>
<evidence type="ECO:0000256" key="7">
    <source>
        <dbReference type="ARBA" id="ARBA00022840"/>
    </source>
</evidence>
<evidence type="ECO:0000259" key="10">
    <source>
        <dbReference type="PROSITE" id="PS50109"/>
    </source>
</evidence>
<dbReference type="EC" id="2.7.13.3" evidence="2"/>
<keyword evidence="9" id="KW-0812">Transmembrane</keyword>
<keyword evidence="3" id="KW-0597">Phosphoprotein</keyword>
<reference evidence="11 12" key="1">
    <citation type="submission" date="2017-05" db="EMBL/GenBank/DDBJ databases">
        <title>Vagococcus spp. assemblies.</title>
        <authorList>
            <person name="Gulvik C.A."/>
        </authorList>
    </citation>
    <scope>NUCLEOTIDE SEQUENCE [LARGE SCALE GENOMIC DNA]</scope>
    <source>
        <strain evidence="11 12">SS1714</strain>
    </source>
</reference>
<feature type="transmembrane region" description="Helical" evidence="9">
    <location>
        <begin position="307"/>
        <end position="328"/>
    </location>
</feature>
<dbReference type="PRINTS" id="PR00344">
    <property type="entry name" value="BCTRLSENSOR"/>
</dbReference>
<keyword evidence="4" id="KW-0808">Transferase</keyword>
<evidence type="ECO:0000313" key="12">
    <source>
        <dbReference type="Proteomes" id="UP000288028"/>
    </source>
</evidence>
<accession>A0A430B855</accession>
<dbReference type="SMART" id="SM00388">
    <property type="entry name" value="HisKA"/>
    <property type="match status" value="1"/>
</dbReference>
<evidence type="ECO:0000256" key="1">
    <source>
        <dbReference type="ARBA" id="ARBA00000085"/>
    </source>
</evidence>
<evidence type="ECO:0000256" key="6">
    <source>
        <dbReference type="ARBA" id="ARBA00022777"/>
    </source>
</evidence>
<dbReference type="EMBL" id="NGKB01000002">
    <property type="protein sequence ID" value="RSU16516.1"/>
    <property type="molecule type" value="Genomic_DNA"/>
</dbReference>